<proteinExistence type="predicted"/>
<feature type="compositionally biased region" description="Polar residues" evidence="2">
    <location>
        <begin position="210"/>
        <end position="227"/>
    </location>
</feature>
<reference evidence="4" key="1">
    <citation type="submission" date="2025-08" db="UniProtKB">
        <authorList>
            <consortium name="RefSeq"/>
        </authorList>
    </citation>
    <scope>IDENTIFICATION</scope>
    <source>
        <tissue evidence="4">Gonad</tissue>
    </source>
</reference>
<feature type="compositionally biased region" description="Low complexity" evidence="2">
    <location>
        <begin position="713"/>
        <end position="722"/>
    </location>
</feature>
<evidence type="ECO:0000313" key="3">
    <source>
        <dbReference type="Proteomes" id="UP000515135"/>
    </source>
</evidence>
<feature type="compositionally biased region" description="Basic residues" evidence="2">
    <location>
        <begin position="492"/>
        <end position="504"/>
    </location>
</feature>
<feature type="region of interest" description="Disordered" evidence="2">
    <location>
        <begin position="644"/>
        <end position="723"/>
    </location>
</feature>
<feature type="coiled-coil region" evidence="1">
    <location>
        <begin position="610"/>
        <end position="644"/>
    </location>
</feature>
<feature type="compositionally biased region" description="Polar residues" evidence="2">
    <location>
        <begin position="154"/>
        <end position="166"/>
    </location>
</feature>
<keyword evidence="1" id="KW-0175">Coiled coil</keyword>
<feature type="compositionally biased region" description="Basic and acidic residues" evidence="2">
    <location>
        <begin position="331"/>
        <end position="341"/>
    </location>
</feature>
<gene>
    <name evidence="4" type="primary">LOC109478299</name>
</gene>
<keyword evidence="3" id="KW-1185">Reference proteome</keyword>
<feature type="compositionally biased region" description="Acidic residues" evidence="2">
    <location>
        <begin position="963"/>
        <end position="973"/>
    </location>
</feature>
<feature type="compositionally biased region" description="Gly residues" evidence="2">
    <location>
        <begin position="307"/>
        <end position="317"/>
    </location>
</feature>
<organism evidence="3 4">
    <name type="scientific">Branchiostoma belcheri</name>
    <name type="common">Amphioxus</name>
    <dbReference type="NCBI Taxonomy" id="7741"/>
    <lineage>
        <taxon>Eukaryota</taxon>
        <taxon>Metazoa</taxon>
        <taxon>Chordata</taxon>
        <taxon>Cephalochordata</taxon>
        <taxon>Leptocardii</taxon>
        <taxon>Amphioxiformes</taxon>
        <taxon>Branchiostomatidae</taxon>
        <taxon>Branchiostoma</taxon>
    </lineage>
</organism>
<feature type="region of interest" description="Disordered" evidence="2">
    <location>
        <begin position="914"/>
        <end position="1054"/>
    </location>
</feature>
<feature type="compositionally biased region" description="Basic and acidic residues" evidence="2">
    <location>
        <begin position="1029"/>
        <end position="1047"/>
    </location>
</feature>
<feature type="region of interest" description="Disordered" evidence="2">
    <location>
        <begin position="740"/>
        <end position="762"/>
    </location>
</feature>
<feature type="compositionally biased region" description="Basic and acidic residues" evidence="2">
    <location>
        <begin position="285"/>
        <end position="295"/>
    </location>
</feature>
<evidence type="ECO:0000313" key="4">
    <source>
        <dbReference type="RefSeq" id="XP_019635337.1"/>
    </source>
</evidence>
<feature type="region of interest" description="Disordered" evidence="2">
    <location>
        <begin position="105"/>
        <end position="537"/>
    </location>
</feature>
<feature type="compositionally biased region" description="Basic and acidic residues" evidence="2">
    <location>
        <begin position="405"/>
        <end position="419"/>
    </location>
</feature>
<dbReference type="Proteomes" id="UP000515135">
    <property type="component" value="Unplaced"/>
</dbReference>
<name>A0A6P4ZWK5_BRABE</name>
<accession>A0A6P4ZWK5</accession>
<feature type="compositionally biased region" description="Polar residues" evidence="2">
    <location>
        <begin position="122"/>
        <end position="134"/>
    </location>
</feature>
<feature type="compositionally biased region" description="Polar residues" evidence="2">
    <location>
        <begin position="246"/>
        <end position="259"/>
    </location>
</feature>
<sequence length="1298" mass="142937">MGLLDLLRNMSGKEDGSAKRSFSSRIPSFSKRRQQHQQQQQPQAGVEEPLLGDASKTDSPKQHSSSRGAPYKRNFGFGFRKRPQNLKEKTNPSEMVQQLEATIAKSGGAMTKDNPENRSLDIKNQQSVPTTQIARQDAVDRTPNANRTRWGLKKSQTVVTDRNSNFALPATPEVNRSIRNMPKSKSEESIKSTSSQERAKSGRSRLPKSHTMNPTRPSQAQPASGTGSARVVKPVARPQNLVRPGTAQSTMETPRVRTQSNASTASNVSSASSTRTPKKTSQETTPREGGQKVEGRSLAASKSAGKSVGGQSRGGTEGSVADSKPSTPGRQEAKRDAREKGTSGTRTHNRQDHSAKSPKSPGVMTSSRLKPESPLTATVRRDSFDLQNESASSDLESDDLMLDMDSSHDESFDQGDERPRHHRRWHSPRRNARTPTDADGREDSDTLEELDTSQSQKSSRTRQQRVKTQGCSEQNQVGQDRNAVATPETQRRRNRRRYRRRQYGRSRAQTTPSESPHRDRPRSQSTPMKPPRQMTACFDEEEGVTIDTSSFRYLLQDMTGMKTCLLKLKRILQEVETSSPFDQTTAGKGYADKNHLMSAMLDGAVGEVEGKDMKKENEDLRQELAQLRQQLTEKDRTISLLQTQMEKYSDARDGHVTKRGKSVATQTEPQSKGHSRTRLFSPPNEDQKEDRPRSLSLNLLVSDEGEEEKGGIHHSSSSQQHLSDTEQAVDILLVQHSDVSTHGITGSQEDNTEDMDRDKADEKHDFDSLTTEDYNKISESIAPQPVDKENVSIKVKDVTALNVSQVPLGGTKGDKCVAMLSFVGAEVTATDPVTTHDDKMQMAQEEVVSGKDRERQEANTTTESTKESCIFPVLGAEDAVIATAREDEAGCLLSPTWVTEDVKRNKQQQHEYKIGTTDTSTEESFSIPGAEVSTSSEHEVIPQPSVQDIEDPTPLNTTFSIEKDDDSMCEDPAPDVTQNITQEEGKEEGGAQKITACTEVPNQPENSGEKKNKPVAATSRSNQPPLQGKRQEKVLPEDSETSKEKNGGVDQGLETIRERSLSFAGFGRPASGYQCRNVSYADVLSTGTPSKQGPTQPLRERSQSFAALKGTQGRRGIPMYQKGKERATTEGIMGRSQSYQGLQEQGRSGIPSMKKGTSVDVNADGALAKGKSQSLAALKFKGQRESRMPLPSQGRGAQRYTGQARESSIPEMRGRSFTFPKYRNTKETTEKHSKKQPQHAPEQAADTAVKASDAAPSTPRGGTAARESKLPVGTEQNAPTPKERSKGRIPVFGKWYKR</sequence>
<feature type="region of interest" description="Disordered" evidence="2">
    <location>
        <begin position="1"/>
        <end position="93"/>
    </location>
</feature>
<feature type="compositionally biased region" description="Polar residues" evidence="2">
    <location>
        <begin position="740"/>
        <end position="749"/>
    </location>
</feature>
<feature type="compositionally biased region" description="Polar residues" evidence="2">
    <location>
        <begin position="466"/>
        <end position="479"/>
    </location>
</feature>
<feature type="compositionally biased region" description="Low complexity" evidence="2">
    <location>
        <begin position="260"/>
        <end position="274"/>
    </location>
</feature>
<feature type="compositionally biased region" description="Low complexity" evidence="2">
    <location>
        <begin position="1244"/>
        <end position="1255"/>
    </location>
</feature>
<dbReference type="RefSeq" id="XP_019635337.1">
    <property type="nucleotide sequence ID" value="XM_019779778.1"/>
</dbReference>
<feature type="compositionally biased region" description="Polar residues" evidence="2">
    <location>
        <begin position="1135"/>
        <end position="1146"/>
    </location>
</feature>
<evidence type="ECO:0000256" key="1">
    <source>
        <dbReference type="SAM" id="Coils"/>
    </source>
</evidence>
<feature type="region of interest" description="Disordered" evidence="2">
    <location>
        <begin position="1085"/>
        <end position="1157"/>
    </location>
</feature>
<feature type="compositionally biased region" description="Basic and acidic residues" evidence="2">
    <location>
        <begin position="647"/>
        <end position="656"/>
    </location>
</feature>
<dbReference type="GeneID" id="109478299"/>
<feature type="compositionally biased region" description="Basic residues" evidence="2">
    <location>
        <begin position="420"/>
        <end position="432"/>
    </location>
</feature>
<feature type="compositionally biased region" description="Polar residues" evidence="2">
    <location>
        <begin position="1085"/>
        <end position="1095"/>
    </location>
</feature>
<feature type="region of interest" description="Disordered" evidence="2">
    <location>
        <begin position="1179"/>
        <end position="1298"/>
    </location>
</feature>
<dbReference type="OrthoDB" id="10046062at2759"/>
<feature type="compositionally biased region" description="Polar residues" evidence="2">
    <location>
        <begin position="663"/>
        <end position="672"/>
    </location>
</feature>
<evidence type="ECO:0000256" key="2">
    <source>
        <dbReference type="SAM" id="MobiDB-lite"/>
    </source>
</evidence>
<protein>
    <submittedName>
        <fullName evidence="4">Uncharacterized protein LOC109478299 isoform X5</fullName>
    </submittedName>
</protein>